<dbReference type="GO" id="GO:0044547">
    <property type="term" value="F:DNA topoisomerase binding"/>
    <property type="evidence" value="ECO:0007669"/>
    <property type="project" value="TreeGrafter"/>
</dbReference>
<dbReference type="Pfam" id="PF17906">
    <property type="entry name" value="HTH_48"/>
    <property type="match status" value="1"/>
</dbReference>
<comment type="caution">
    <text evidence="2">The sequence shown here is derived from an EMBL/GenBank/DDBJ whole genome shotgun (WGS) entry which is preliminary data.</text>
</comment>
<keyword evidence="3" id="KW-1185">Reference proteome</keyword>
<dbReference type="Gene3D" id="1.10.10.1450">
    <property type="match status" value="1"/>
</dbReference>
<name>A0A811K9H1_9BILA</name>
<dbReference type="PANTHER" id="PTHR46060">
    <property type="entry name" value="MARINER MOS1 TRANSPOSASE-LIKE PROTEIN"/>
    <property type="match status" value="1"/>
</dbReference>
<dbReference type="GO" id="GO:0015074">
    <property type="term" value="P:DNA integration"/>
    <property type="evidence" value="ECO:0007669"/>
    <property type="project" value="TreeGrafter"/>
</dbReference>
<organism evidence="2 3">
    <name type="scientific">Bursaphelenchus okinawaensis</name>
    <dbReference type="NCBI Taxonomy" id="465554"/>
    <lineage>
        <taxon>Eukaryota</taxon>
        <taxon>Metazoa</taxon>
        <taxon>Ecdysozoa</taxon>
        <taxon>Nematoda</taxon>
        <taxon>Chromadorea</taxon>
        <taxon>Rhabditida</taxon>
        <taxon>Tylenchina</taxon>
        <taxon>Tylenchomorpha</taxon>
        <taxon>Aphelenchoidea</taxon>
        <taxon>Aphelenchoididae</taxon>
        <taxon>Bursaphelenchus</taxon>
    </lineage>
</organism>
<dbReference type="EMBL" id="CAJFDH010000002">
    <property type="protein sequence ID" value="CAD5212399.1"/>
    <property type="molecule type" value="Genomic_DNA"/>
</dbReference>
<dbReference type="GO" id="GO:0003697">
    <property type="term" value="F:single-stranded DNA binding"/>
    <property type="evidence" value="ECO:0007669"/>
    <property type="project" value="TreeGrafter"/>
</dbReference>
<evidence type="ECO:0000313" key="3">
    <source>
        <dbReference type="Proteomes" id="UP000614601"/>
    </source>
</evidence>
<dbReference type="InterPro" id="IPR041426">
    <property type="entry name" value="Mos1_HTH"/>
</dbReference>
<dbReference type="PANTHER" id="PTHR46060:SF2">
    <property type="entry name" value="HISTONE-LYSINE N-METHYLTRANSFERASE SETMAR"/>
    <property type="match status" value="1"/>
</dbReference>
<dbReference type="InterPro" id="IPR052709">
    <property type="entry name" value="Transposase-MT_Hybrid"/>
</dbReference>
<dbReference type="GO" id="GO:0003690">
    <property type="term" value="F:double-stranded DNA binding"/>
    <property type="evidence" value="ECO:0007669"/>
    <property type="project" value="TreeGrafter"/>
</dbReference>
<reference evidence="2" key="1">
    <citation type="submission" date="2020-09" db="EMBL/GenBank/DDBJ databases">
        <authorList>
            <person name="Kikuchi T."/>
        </authorList>
    </citation>
    <scope>NUCLEOTIDE SEQUENCE</scope>
    <source>
        <strain evidence="2">SH1</strain>
    </source>
</reference>
<accession>A0A811K9H1</accession>
<dbReference type="EMBL" id="CAJFCW020000002">
    <property type="protein sequence ID" value="CAG9095844.1"/>
    <property type="molecule type" value="Genomic_DNA"/>
</dbReference>
<evidence type="ECO:0000313" key="2">
    <source>
        <dbReference type="EMBL" id="CAD5212399.1"/>
    </source>
</evidence>
<dbReference type="GO" id="GO:0031297">
    <property type="term" value="P:replication fork processing"/>
    <property type="evidence" value="ECO:0007669"/>
    <property type="project" value="TreeGrafter"/>
</dbReference>
<dbReference type="Proteomes" id="UP000783686">
    <property type="component" value="Unassembled WGS sequence"/>
</dbReference>
<proteinExistence type="predicted"/>
<dbReference type="GO" id="GO:0006303">
    <property type="term" value="P:double-strand break repair via nonhomologous end joining"/>
    <property type="evidence" value="ECO:0007669"/>
    <property type="project" value="TreeGrafter"/>
</dbReference>
<protein>
    <recommendedName>
        <fullName evidence="1">Mos1 transposase HTH domain-containing protein</fullName>
    </recommendedName>
</protein>
<sequence>MLDRKQIRAILLYEYKNGMKASDVSRCLNNVFGPGTISDRTVQWWFTKFKGGDESLEDETRSGRPSEVDLELLGKIVDEKPNISSRELAQMMNVSHTTVVKKLKEVKKLKGYAENEMMLLAADQSTEQGCRPKEEVCKLTEQSHKAMEQSHKPLEHSINRQSSQVLSYLINHHNINN</sequence>
<dbReference type="GO" id="GO:0000729">
    <property type="term" value="P:DNA double-strand break processing"/>
    <property type="evidence" value="ECO:0007669"/>
    <property type="project" value="TreeGrafter"/>
</dbReference>
<feature type="domain" description="Mos1 transposase HTH" evidence="1">
    <location>
        <begin position="4"/>
        <end position="53"/>
    </location>
</feature>
<gene>
    <name evidence="2" type="ORF">BOKJ2_LOCUS4200</name>
</gene>
<dbReference type="GO" id="GO:0035861">
    <property type="term" value="C:site of double-strand break"/>
    <property type="evidence" value="ECO:0007669"/>
    <property type="project" value="TreeGrafter"/>
</dbReference>
<dbReference type="GO" id="GO:0000793">
    <property type="term" value="C:condensed chromosome"/>
    <property type="evidence" value="ECO:0007669"/>
    <property type="project" value="TreeGrafter"/>
</dbReference>
<dbReference type="GO" id="GO:0000014">
    <property type="term" value="F:single-stranded DNA endodeoxyribonuclease activity"/>
    <property type="evidence" value="ECO:0007669"/>
    <property type="project" value="TreeGrafter"/>
</dbReference>
<dbReference type="Proteomes" id="UP000614601">
    <property type="component" value="Unassembled WGS sequence"/>
</dbReference>
<dbReference type="AlphaFoldDB" id="A0A811K9H1"/>
<dbReference type="GO" id="GO:0005634">
    <property type="term" value="C:nucleus"/>
    <property type="evidence" value="ECO:0007669"/>
    <property type="project" value="TreeGrafter"/>
</dbReference>
<dbReference type="GO" id="GO:0042800">
    <property type="term" value="F:histone H3K4 methyltransferase activity"/>
    <property type="evidence" value="ECO:0007669"/>
    <property type="project" value="TreeGrafter"/>
</dbReference>
<dbReference type="OrthoDB" id="5872915at2759"/>
<dbReference type="GO" id="GO:0044774">
    <property type="term" value="P:mitotic DNA integrity checkpoint signaling"/>
    <property type="evidence" value="ECO:0007669"/>
    <property type="project" value="TreeGrafter"/>
</dbReference>
<dbReference type="Gene3D" id="1.10.10.60">
    <property type="entry name" value="Homeodomain-like"/>
    <property type="match status" value="1"/>
</dbReference>
<dbReference type="GO" id="GO:0046975">
    <property type="term" value="F:histone H3K36 methyltransferase activity"/>
    <property type="evidence" value="ECO:0007669"/>
    <property type="project" value="TreeGrafter"/>
</dbReference>
<evidence type="ECO:0000259" key="1">
    <source>
        <dbReference type="Pfam" id="PF17906"/>
    </source>
</evidence>